<protein>
    <submittedName>
        <fullName evidence="1">Uncharacterized protein</fullName>
    </submittedName>
</protein>
<dbReference type="Proteomes" id="UP000298663">
    <property type="component" value="Unassembled WGS sequence"/>
</dbReference>
<dbReference type="OrthoDB" id="5862419at2759"/>
<reference evidence="1 2" key="1">
    <citation type="journal article" date="2015" name="Genome Biol.">
        <title>Comparative genomics of Steinernema reveals deeply conserved gene regulatory networks.</title>
        <authorList>
            <person name="Dillman A.R."/>
            <person name="Macchietto M."/>
            <person name="Porter C.F."/>
            <person name="Rogers A."/>
            <person name="Williams B."/>
            <person name="Antoshechkin I."/>
            <person name="Lee M.M."/>
            <person name="Goodwin Z."/>
            <person name="Lu X."/>
            <person name="Lewis E.E."/>
            <person name="Goodrich-Blair H."/>
            <person name="Stock S.P."/>
            <person name="Adams B.J."/>
            <person name="Sternberg P.W."/>
            <person name="Mortazavi A."/>
        </authorList>
    </citation>
    <scope>NUCLEOTIDE SEQUENCE [LARGE SCALE GENOMIC DNA]</scope>
    <source>
        <strain evidence="1 2">ALL</strain>
    </source>
</reference>
<organism evidence="1 2">
    <name type="scientific">Steinernema carpocapsae</name>
    <name type="common">Entomopathogenic nematode</name>
    <dbReference type="NCBI Taxonomy" id="34508"/>
    <lineage>
        <taxon>Eukaryota</taxon>
        <taxon>Metazoa</taxon>
        <taxon>Ecdysozoa</taxon>
        <taxon>Nematoda</taxon>
        <taxon>Chromadorea</taxon>
        <taxon>Rhabditida</taxon>
        <taxon>Tylenchina</taxon>
        <taxon>Panagrolaimomorpha</taxon>
        <taxon>Strongyloidoidea</taxon>
        <taxon>Steinernematidae</taxon>
        <taxon>Steinernema</taxon>
    </lineage>
</organism>
<evidence type="ECO:0000313" key="1">
    <source>
        <dbReference type="EMBL" id="TKR89294.1"/>
    </source>
</evidence>
<keyword evidence="2" id="KW-1185">Reference proteome</keyword>
<sequence length="72" mass="8046">MSQPRHCADLRILFEFCLCPVAFEEPLETNSANAKILADGLIASLQQTIDEANAAHLCTPRTVLYERTVTRK</sequence>
<accession>A0A4U5P0Z4</accession>
<comment type="caution">
    <text evidence="1">The sequence shown here is derived from an EMBL/GenBank/DDBJ whole genome shotgun (WGS) entry which is preliminary data.</text>
</comment>
<name>A0A4U5P0Z4_STECR</name>
<reference evidence="1 2" key="2">
    <citation type="journal article" date="2019" name="G3 (Bethesda)">
        <title>Hybrid Assembly of the Genome of the Entomopathogenic Nematode Steinernema carpocapsae Identifies the X-Chromosome.</title>
        <authorList>
            <person name="Serra L."/>
            <person name="Macchietto M."/>
            <person name="Macias-Munoz A."/>
            <person name="McGill C.J."/>
            <person name="Rodriguez I.M."/>
            <person name="Rodriguez B."/>
            <person name="Murad R."/>
            <person name="Mortazavi A."/>
        </authorList>
    </citation>
    <scope>NUCLEOTIDE SEQUENCE [LARGE SCALE GENOMIC DNA]</scope>
    <source>
        <strain evidence="1 2">ALL</strain>
    </source>
</reference>
<dbReference type="AlphaFoldDB" id="A0A4U5P0Z4"/>
<dbReference type="EMBL" id="AZBU02000003">
    <property type="protein sequence ID" value="TKR89294.1"/>
    <property type="molecule type" value="Genomic_DNA"/>
</dbReference>
<evidence type="ECO:0000313" key="2">
    <source>
        <dbReference type="Proteomes" id="UP000298663"/>
    </source>
</evidence>
<proteinExistence type="predicted"/>
<gene>
    <name evidence="1" type="ORF">L596_013420</name>
</gene>